<dbReference type="InterPro" id="IPR000536">
    <property type="entry name" value="Nucl_hrmn_rcpt_lig-bd"/>
</dbReference>
<dbReference type="Pfam" id="PF00104">
    <property type="entry name" value="Hormone_recep"/>
    <property type="match status" value="1"/>
</dbReference>
<accession>A0A8J4TI74</accession>
<feature type="compositionally biased region" description="Low complexity" evidence="9">
    <location>
        <begin position="34"/>
        <end position="47"/>
    </location>
</feature>
<evidence type="ECO:0000313" key="13">
    <source>
        <dbReference type="Proteomes" id="UP000748531"/>
    </source>
</evidence>
<keyword evidence="1" id="KW-0479">Metal-binding</keyword>
<evidence type="ECO:0000256" key="7">
    <source>
        <dbReference type="ARBA" id="ARBA00023170"/>
    </source>
</evidence>
<feature type="compositionally biased region" description="Polar residues" evidence="9">
    <location>
        <begin position="292"/>
        <end position="306"/>
    </location>
</feature>
<evidence type="ECO:0000313" key="12">
    <source>
        <dbReference type="EMBL" id="KAF5405364.1"/>
    </source>
</evidence>
<dbReference type="InterPro" id="IPR013088">
    <property type="entry name" value="Znf_NHR/GATA"/>
</dbReference>
<reference evidence="12" key="1">
    <citation type="submission" date="2019-05" db="EMBL/GenBank/DDBJ databases">
        <title>Annotation for the trematode Paragonimus heterotremus.</title>
        <authorList>
            <person name="Choi Y.-J."/>
        </authorList>
    </citation>
    <scope>NUCLEOTIDE SEQUENCE</scope>
    <source>
        <strain evidence="12">LC</strain>
    </source>
</reference>
<dbReference type="GO" id="GO:0009755">
    <property type="term" value="P:hormone-mediated signaling pathway"/>
    <property type="evidence" value="ECO:0007669"/>
    <property type="project" value="TreeGrafter"/>
</dbReference>
<evidence type="ECO:0000256" key="8">
    <source>
        <dbReference type="ARBA" id="ARBA00023242"/>
    </source>
</evidence>
<dbReference type="GO" id="GO:0000122">
    <property type="term" value="P:negative regulation of transcription by RNA polymerase II"/>
    <property type="evidence" value="ECO:0007669"/>
    <property type="project" value="TreeGrafter"/>
</dbReference>
<dbReference type="SMART" id="SM00399">
    <property type="entry name" value="ZnF_C4"/>
    <property type="match status" value="2"/>
</dbReference>
<feature type="domain" description="Nuclear receptor" evidence="10">
    <location>
        <begin position="78"/>
        <end position="165"/>
    </location>
</feature>
<evidence type="ECO:0000256" key="5">
    <source>
        <dbReference type="ARBA" id="ARBA00023125"/>
    </source>
</evidence>
<feature type="region of interest" description="Disordered" evidence="9">
    <location>
        <begin position="578"/>
        <end position="622"/>
    </location>
</feature>
<dbReference type="Proteomes" id="UP000748531">
    <property type="component" value="Unassembled WGS sequence"/>
</dbReference>
<gene>
    <name evidence="12" type="ORF">PHET_01182</name>
</gene>
<name>A0A8J4TI74_9TREM</name>
<dbReference type="PANTHER" id="PTHR24082:SF473">
    <property type="entry name" value="ECDYSONE-INDUCED PROTEIN 75B, ISOFORM B"/>
    <property type="match status" value="1"/>
</dbReference>
<keyword evidence="5" id="KW-0238">DNA-binding</keyword>
<dbReference type="Gene3D" id="3.30.50.10">
    <property type="entry name" value="Erythroid Transcription Factor GATA-1, subunit A"/>
    <property type="match status" value="2"/>
</dbReference>
<dbReference type="GO" id="GO:0004879">
    <property type="term" value="F:nuclear receptor activity"/>
    <property type="evidence" value="ECO:0007669"/>
    <property type="project" value="TreeGrafter"/>
</dbReference>
<evidence type="ECO:0000256" key="9">
    <source>
        <dbReference type="SAM" id="MobiDB-lite"/>
    </source>
</evidence>
<feature type="domain" description="NR LBD" evidence="11">
    <location>
        <begin position="1185"/>
        <end position="1408"/>
    </location>
</feature>
<feature type="compositionally biased region" description="Low complexity" evidence="9">
    <location>
        <begin position="513"/>
        <end position="533"/>
    </location>
</feature>
<evidence type="ECO:0000259" key="11">
    <source>
        <dbReference type="PROSITE" id="PS51843"/>
    </source>
</evidence>
<dbReference type="PROSITE" id="PS51843">
    <property type="entry name" value="NR_LBD"/>
    <property type="match status" value="1"/>
</dbReference>
<dbReference type="PANTHER" id="PTHR24082">
    <property type="entry name" value="NUCLEAR HORMONE RECEPTOR"/>
    <property type="match status" value="1"/>
</dbReference>
<keyword evidence="13" id="KW-1185">Reference proteome</keyword>
<feature type="region of interest" description="Disordered" evidence="9">
    <location>
        <begin position="271"/>
        <end position="438"/>
    </location>
</feature>
<dbReference type="Gene3D" id="1.10.565.10">
    <property type="entry name" value="Retinoid X Receptor"/>
    <property type="match status" value="1"/>
</dbReference>
<feature type="compositionally biased region" description="Low complexity" evidence="9">
    <location>
        <begin position="336"/>
        <end position="348"/>
    </location>
</feature>
<keyword evidence="3" id="KW-0862">Zinc</keyword>
<dbReference type="GO" id="GO:0008270">
    <property type="term" value="F:zinc ion binding"/>
    <property type="evidence" value="ECO:0007669"/>
    <property type="project" value="UniProtKB-KW"/>
</dbReference>
<sequence>MESVLKAPPDSTNSDLLNISQEVADNDSGSAVQSNNSVSTSPSVTKSMTFRDPYLPEDDGSILTPEHAFVQYQTRSEDQACQICGQPAVGFHHRAYVCEACKKFFMRHTAARFRQSESSGVAHSSDTVCPMGGQCRVEGPGRGKCPHCRYRKCLDLGMTLTPPGGESGCDISQIPCRVCGGPSSGFHFGALTCEGCKGFFRRTVLSNVRLECLSNNDCPITPANRNMCKSCRFQRCLAVGMSKSGSRIGRQPNAIKYYCAREISQLSAATGDLEGTQPSSSVPSLANGRVAAQTNGGRQRTTSVSSDGDKVRSPSHTRTPSWSSTGPSDRTIQPAHSSTDHSSQLSSQNGGALSTESIDPNGLLRRTSDENFPSDTTRRLSLNGTQPPDSSPKSAGQKKRKFSSDRYTGFSGVGSSSSVGPDPMSSRNSPITDSFVSQCEPDSELLKYGSSPGLSYRESNSCMREISSTRLPRDWCVSFNQTPAEARRSYDLSMDVVSHRATPLEYSLPNPDTSTHISSTTSLLDRRSSSGSSEDMLMNTSGKLLAPLAVHLPLDESSADEAQVQYKMIAFSGDALHQSRREHPSSTFPHYSAPYKDPQTTLHPVQAHPPHLHHHHHQQQQPAYRVQVVPEISPHCPGSPAPSANLLVTGSTVTTTTPMTPKLHVNESELSPSADTAVTAASRTTRSIVDHLTSTVLQFGQQHQHHHQQQQHRVTTSGSAVGPPNDSPSSVVGSSELCSAAMMIATSPSPDLSLSRVRSYVRQTSAANSMMVLSHSDSTYPSSSSTPPMRVPIPPVGHPVYSLSSPVCKPSSPDLSWYSTKQTSLGAQQRFVKSTNRSPLDETHFRSPSCKYELSPMNGNVVGVVTDPGHCSVVDVASTSSASWFAAAAAAAAVANALMAASQAAPASHSAAPLVGSPDNYPLSSKVNNNGGAMNSSRIGDMELDASQLDAFRRAHCTTTSFAKRIKICTSPLSADGNSPTTTTMHHSGSDLDSLYGLKLLKCDPAANPTMRSFHLPASAGQDLVPPSSASNLAAMRAAAAAAAAAAATAAGLVLSNSRVRGALSSAEDFTHAHRSSMAAFANYPTSPGTSSPSPPVGAFSRAIVTTAMEALYADRASQLCVDYFPGLGGTVRNSSVSLEPTPSVNLQVTSKEVSTGVTRSKNGIRATLITIQEFSEGIHTATKYMMSERKKIRDNLPQSCPSMQSLERVEDVWDRMMQHFELHSRFIVHFVKLIPGFNQLVLDDRRQLVRGAMYPLMLLELSRDYAKNEEFQFNYFDFTETERGVIFKHFPTFHTITRHLIQSGEFLDQVKLDNVELTLICAQEVFKNYHGLIDPPATEHLYYLAGRVLVDHIVTSGQPLLERSNRLRDLSPMLEQLNLEHHQVVAQLRQDKPQLVFPELYTEMFQLTEEADEEREQNLVSVQSTDTRN</sequence>
<dbReference type="PRINTS" id="PR00047">
    <property type="entry name" value="STROIDFINGER"/>
</dbReference>
<dbReference type="SUPFAM" id="SSF48508">
    <property type="entry name" value="Nuclear receptor ligand-binding domain"/>
    <property type="match status" value="1"/>
</dbReference>
<feature type="compositionally biased region" description="Polar residues" evidence="9">
    <location>
        <begin position="349"/>
        <end position="358"/>
    </location>
</feature>
<dbReference type="SMART" id="SM00430">
    <property type="entry name" value="HOLI"/>
    <property type="match status" value="1"/>
</dbReference>
<feature type="compositionally biased region" description="Polar residues" evidence="9">
    <location>
        <begin position="370"/>
        <end position="394"/>
    </location>
</feature>
<feature type="compositionally biased region" description="Low complexity" evidence="9">
    <location>
        <begin position="409"/>
        <end position="426"/>
    </location>
</feature>
<keyword evidence="4" id="KW-0805">Transcription regulation</keyword>
<dbReference type="InterPro" id="IPR001628">
    <property type="entry name" value="Znf_hrmn_rcpt"/>
</dbReference>
<dbReference type="CDD" id="cd07179">
    <property type="entry name" value="2DBD_NR_DBD2"/>
    <property type="match status" value="1"/>
</dbReference>
<dbReference type="InterPro" id="IPR050234">
    <property type="entry name" value="Nuclear_hormone_rcpt_NR1"/>
</dbReference>
<keyword evidence="7" id="KW-0675">Receptor</keyword>
<dbReference type="InterPro" id="IPR035500">
    <property type="entry name" value="NHR-like_dom_sf"/>
</dbReference>
<dbReference type="CDD" id="cd07157">
    <property type="entry name" value="2DBD_NR_DBD1"/>
    <property type="match status" value="1"/>
</dbReference>
<proteinExistence type="predicted"/>
<evidence type="ECO:0000259" key="10">
    <source>
        <dbReference type="PROSITE" id="PS51030"/>
    </source>
</evidence>
<keyword evidence="8" id="KW-0539">Nucleus</keyword>
<feature type="compositionally biased region" description="Polar residues" evidence="9">
    <location>
        <begin position="314"/>
        <end position="335"/>
    </location>
</feature>
<feature type="region of interest" description="Disordered" evidence="9">
    <location>
        <begin position="25"/>
        <end position="57"/>
    </location>
</feature>
<evidence type="ECO:0000256" key="2">
    <source>
        <dbReference type="ARBA" id="ARBA00022771"/>
    </source>
</evidence>
<evidence type="ECO:0000256" key="3">
    <source>
        <dbReference type="ARBA" id="ARBA00022833"/>
    </source>
</evidence>
<feature type="region of interest" description="Disordered" evidence="9">
    <location>
        <begin position="505"/>
        <end position="536"/>
    </location>
</feature>
<keyword evidence="2" id="KW-0863">Zinc-finger</keyword>
<evidence type="ECO:0000256" key="4">
    <source>
        <dbReference type="ARBA" id="ARBA00023015"/>
    </source>
</evidence>
<feature type="region of interest" description="Disordered" evidence="9">
    <location>
        <begin position="703"/>
        <end position="732"/>
    </location>
</feature>
<organism evidence="12 13">
    <name type="scientific">Paragonimus heterotremus</name>
    <dbReference type="NCBI Taxonomy" id="100268"/>
    <lineage>
        <taxon>Eukaryota</taxon>
        <taxon>Metazoa</taxon>
        <taxon>Spiralia</taxon>
        <taxon>Lophotrochozoa</taxon>
        <taxon>Platyhelminthes</taxon>
        <taxon>Trematoda</taxon>
        <taxon>Digenea</taxon>
        <taxon>Plagiorchiida</taxon>
        <taxon>Troglotremata</taxon>
        <taxon>Troglotrematidae</taxon>
        <taxon>Paragonimus</taxon>
    </lineage>
</organism>
<evidence type="ECO:0000256" key="1">
    <source>
        <dbReference type="ARBA" id="ARBA00022723"/>
    </source>
</evidence>
<dbReference type="Pfam" id="PF00105">
    <property type="entry name" value="zf-C4"/>
    <property type="match status" value="2"/>
</dbReference>
<dbReference type="PROSITE" id="PS51030">
    <property type="entry name" value="NUCLEAR_REC_DBD_2"/>
    <property type="match status" value="2"/>
</dbReference>
<keyword evidence="6" id="KW-0804">Transcription</keyword>
<dbReference type="EMBL" id="LUCH01000356">
    <property type="protein sequence ID" value="KAF5405364.1"/>
    <property type="molecule type" value="Genomic_DNA"/>
</dbReference>
<feature type="compositionally biased region" description="Polar residues" evidence="9">
    <location>
        <begin position="427"/>
        <end position="437"/>
    </location>
</feature>
<feature type="domain" description="Nuclear receptor" evidence="10">
    <location>
        <begin position="173"/>
        <end position="248"/>
    </location>
</feature>
<comment type="caution">
    <text evidence="12">The sequence shown here is derived from an EMBL/GenBank/DDBJ whole genome shotgun (WGS) entry which is preliminary data.</text>
</comment>
<evidence type="ECO:0000256" key="6">
    <source>
        <dbReference type="ARBA" id="ARBA00023163"/>
    </source>
</evidence>
<dbReference type="OrthoDB" id="5771769at2759"/>
<dbReference type="GO" id="GO:0000978">
    <property type="term" value="F:RNA polymerase II cis-regulatory region sequence-specific DNA binding"/>
    <property type="evidence" value="ECO:0007669"/>
    <property type="project" value="TreeGrafter"/>
</dbReference>
<dbReference type="GO" id="GO:0045944">
    <property type="term" value="P:positive regulation of transcription by RNA polymerase II"/>
    <property type="evidence" value="ECO:0007669"/>
    <property type="project" value="TreeGrafter"/>
</dbReference>
<dbReference type="GO" id="GO:0030154">
    <property type="term" value="P:cell differentiation"/>
    <property type="evidence" value="ECO:0007669"/>
    <property type="project" value="TreeGrafter"/>
</dbReference>
<dbReference type="SUPFAM" id="SSF57716">
    <property type="entry name" value="Glucocorticoid receptor-like (DNA-binding domain)"/>
    <property type="match status" value="2"/>
</dbReference>
<protein>
    <submittedName>
        <fullName evidence="12">Uncharacterized protein</fullName>
    </submittedName>
</protein>